<dbReference type="CDD" id="cd01089">
    <property type="entry name" value="PA2G4-like"/>
    <property type="match status" value="1"/>
</dbReference>
<dbReference type="SUPFAM" id="SSF55920">
    <property type="entry name" value="Creatinase/aminopeptidase"/>
    <property type="match status" value="1"/>
</dbReference>
<reference evidence="4 5" key="1">
    <citation type="journal article" date="2016" name="Mol. Biol. Evol.">
        <title>Comparative Genomics of Early-Diverging Mushroom-Forming Fungi Provides Insights into the Origins of Lignocellulose Decay Capabilities.</title>
        <authorList>
            <person name="Nagy L.G."/>
            <person name="Riley R."/>
            <person name="Tritt A."/>
            <person name="Adam C."/>
            <person name="Daum C."/>
            <person name="Floudas D."/>
            <person name="Sun H."/>
            <person name="Yadav J.S."/>
            <person name="Pangilinan J."/>
            <person name="Larsson K.H."/>
            <person name="Matsuura K."/>
            <person name="Barry K."/>
            <person name="Labutti K."/>
            <person name="Kuo R."/>
            <person name="Ohm R.A."/>
            <person name="Bhattacharya S.S."/>
            <person name="Shirouzu T."/>
            <person name="Yoshinaga Y."/>
            <person name="Martin F.M."/>
            <person name="Grigoriev I.V."/>
            <person name="Hibbett D.S."/>
        </authorList>
    </citation>
    <scope>NUCLEOTIDE SEQUENCE [LARGE SCALE GENOMIC DNA]</scope>
    <source>
        <strain evidence="4 5">L-15889</strain>
    </source>
</reference>
<dbReference type="InterPro" id="IPR047113">
    <property type="entry name" value="PA2G4/ARX1"/>
</dbReference>
<proteinExistence type="inferred from homology"/>
<dbReference type="SUPFAM" id="SSF46785">
    <property type="entry name" value="Winged helix' DNA-binding domain"/>
    <property type="match status" value="1"/>
</dbReference>
<protein>
    <submittedName>
        <fullName evidence="4">Proliferation-associated protein 1</fullName>
    </submittedName>
</protein>
<name>A0A165T737_9APHY</name>
<sequence>MSEAAAADIANAVMKRIVAASVEGAKVLDLCIEGDRLLEEGTSAVYNKPVKGVKVSKGIAFPTCISVNNAVAHFSPLPSDPASSQTLAKGDVVKVHLGAHIDGYAAVNAETLVVGASESDPVTGRRADVLKAAWIAAEAAMRLVKIGNKNWAVTDAVAKIANTFDCKPVEGMLSCEQSQNVIDGKKRIILNPSEEQKKGFEAVTFAENDVWGIDILVSSGEDGKARLEESKTTIYQKESSVTYQLKMKTSRAVFSEVQKKAGAFPFNVRVLEDEKRARLGLQEAVQHGLVKPYEVIYTPANTFVAGFHFTIALLPAGPAMITHPPVWYKPELVKTDKEVEDAELKDLLTQPLREDKKAKKKKAKADGEGAEEK</sequence>
<keyword evidence="5" id="KW-1185">Reference proteome</keyword>
<dbReference type="NCBIfam" id="TIGR00495">
    <property type="entry name" value="crvDNA_42K"/>
    <property type="match status" value="1"/>
</dbReference>
<gene>
    <name evidence="4" type="ORF">DAEQUDRAFT_502853</name>
</gene>
<feature type="compositionally biased region" description="Basic and acidic residues" evidence="2">
    <location>
        <begin position="344"/>
        <end position="357"/>
    </location>
</feature>
<dbReference type="PANTHER" id="PTHR10804">
    <property type="entry name" value="PROTEASE FAMILY M24 METHIONYL AMINOPEPTIDASE, AMINOPEPTIDASE P"/>
    <property type="match status" value="1"/>
</dbReference>
<feature type="domain" description="Peptidase M24" evidence="3">
    <location>
        <begin position="5"/>
        <end position="163"/>
    </location>
</feature>
<dbReference type="OrthoDB" id="5876363at2759"/>
<dbReference type="EMBL" id="KV429038">
    <property type="protein sequence ID" value="KZT73020.1"/>
    <property type="molecule type" value="Genomic_DNA"/>
</dbReference>
<dbReference type="InterPro" id="IPR036390">
    <property type="entry name" value="WH_DNA-bd_sf"/>
</dbReference>
<dbReference type="InterPro" id="IPR000994">
    <property type="entry name" value="Pept_M24"/>
</dbReference>
<organism evidence="4 5">
    <name type="scientific">Daedalea quercina L-15889</name>
    <dbReference type="NCBI Taxonomy" id="1314783"/>
    <lineage>
        <taxon>Eukaryota</taxon>
        <taxon>Fungi</taxon>
        <taxon>Dikarya</taxon>
        <taxon>Basidiomycota</taxon>
        <taxon>Agaricomycotina</taxon>
        <taxon>Agaricomycetes</taxon>
        <taxon>Polyporales</taxon>
        <taxon>Fomitopsis</taxon>
    </lineage>
</organism>
<evidence type="ECO:0000313" key="4">
    <source>
        <dbReference type="EMBL" id="KZT73020.1"/>
    </source>
</evidence>
<dbReference type="Proteomes" id="UP000076727">
    <property type="component" value="Unassembled WGS sequence"/>
</dbReference>
<evidence type="ECO:0000313" key="5">
    <source>
        <dbReference type="Proteomes" id="UP000076727"/>
    </source>
</evidence>
<dbReference type="AlphaFoldDB" id="A0A165T737"/>
<dbReference type="Gene3D" id="1.10.10.10">
    <property type="entry name" value="Winged helix-like DNA-binding domain superfamily/Winged helix DNA-binding domain"/>
    <property type="match status" value="1"/>
</dbReference>
<dbReference type="FunFam" id="1.10.10.10:FF:000029">
    <property type="entry name" value="Proliferation-associated 2G4, a"/>
    <property type="match status" value="1"/>
</dbReference>
<accession>A0A165T737</accession>
<dbReference type="Gene3D" id="3.90.230.10">
    <property type="entry name" value="Creatinase/methionine aminopeptidase superfamily"/>
    <property type="match status" value="1"/>
</dbReference>
<dbReference type="STRING" id="1314783.A0A165T737"/>
<feature type="compositionally biased region" description="Basic and acidic residues" evidence="2">
    <location>
        <begin position="364"/>
        <end position="373"/>
    </location>
</feature>
<dbReference type="PANTHER" id="PTHR10804:SF11">
    <property type="entry name" value="PROLIFERATION-ASSOCIATED PROTEIN 2G4"/>
    <property type="match status" value="1"/>
</dbReference>
<evidence type="ECO:0000256" key="2">
    <source>
        <dbReference type="SAM" id="MobiDB-lite"/>
    </source>
</evidence>
<dbReference type="Pfam" id="PF00557">
    <property type="entry name" value="Peptidase_M24"/>
    <property type="match status" value="1"/>
</dbReference>
<feature type="region of interest" description="Disordered" evidence="2">
    <location>
        <begin position="344"/>
        <end position="373"/>
    </location>
</feature>
<dbReference type="InterPro" id="IPR036005">
    <property type="entry name" value="Creatinase/aminopeptidase-like"/>
</dbReference>
<dbReference type="InterPro" id="IPR036388">
    <property type="entry name" value="WH-like_DNA-bd_sf"/>
</dbReference>
<dbReference type="InterPro" id="IPR004545">
    <property type="entry name" value="PA2G4"/>
</dbReference>
<comment type="similarity">
    <text evidence="1">Belongs to the peptidase M24 family.</text>
</comment>
<evidence type="ECO:0000256" key="1">
    <source>
        <dbReference type="ARBA" id="ARBA00007319"/>
    </source>
</evidence>
<evidence type="ECO:0000259" key="3">
    <source>
        <dbReference type="Pfam" id="PF00557"/>
    </source>
</evidence>